<name>A0A917H2Z1_9MICC</name>
<dbReference type="Gene3D" id="3.60.21.70">
    <property type="entry name" value="PhoD-like phosphatase"/>
    <property type="match status" value="1"/>
</dbReference>
<keyword evidence="4" id="KW-1185">Reference proteome</keyword>
<dbReference type="SUPFAM" id="SSF56300">
    <property type="entry name" value="Metallo-dependent phosphatases"/>
    <property type="match status" value="1"/>
</dbReference>
<accession>A0A917H2Z1</accession>
<comment type="caution">
    <text evidence="3">The sequence shown here is derived from an EMBL/GenBank/DDBJ whole genome shotgun (WGS) entry which is preliminary data.</text>
</comment>
<dbReference type="InterPro" id="IPR018946">
    <property type="entry name" value="PhoD-like_MPP"/>
</dbReference>
<reference evidence="3" key="2">
    <citation type="submission" date="2020-09" db="EMBL/GenBank/DDBJ databases">
        <authorList>
            <person name="Sun Q."/>
            <person name="Zhou Y."/>
        </authorList>
    </citation>
    <scope>NUCLEOTIDE SEQUENCE</scope>
    <source>
        <strain evidence="3">CGMCC 1.12187</strain>
    </source>
</reference>
<gene>
    <name evidence="3" type="ORF">GCM10011374_33020</name>
</gene>
<dbReference type="InterPro" id="IPR052900">
    <property type="entry name" value="Phospholipid_Metab_Enz"/>
</dbReference>
<feature type="compositionally biased region" description="Pro residues" evidence="1">
    <location>
        <begin position="281"/>
        <end position="293"/>
    </location>
</feature>
<dbReference type="InterPro" id="IPR038607">
    <property type="entry name" value="PhoD-like_sf"/>
</dbReference>
<evidence type="ECO:0000256" key="1">
    <source>
        <dbReference type="SAM" id="MobiDB-lite"/>
    </source>
</evidence>
<dbReference type="RefSeq" id="WP_371870238.1">
    <property type="nucleotide sequence ID" value="NZ_BMEQ01000023.1"/>
</dbReference>
<feature type="domain" description="PhoD-like phosphatase metallophosphatase" evidence="2">
    <location>
        <begin position="7"/>
        <end position="223"/>
    </location>
</feature>
<dbReference type="CDD" id="cd07389">
    <property type="entry name" value="MPP_PhoD"/>
    <property type="match status" value="1"/>
</dbReference>
<dbReference type="PANTHER" id="PTHR43606:SF2">
    <property type="entry name" value="ALKALINE PHOSPHATASE FAMILY PROTEIN (AFU_ORTHOLOGUE AFUA_5G03860)"/>
    <property type="match status" value="1"/>
</dbReference>
<evidence type="ECO:0000313" key="3">
    <source>
        <dbReference type="EMBL" id="GGG66336.1"/>
    </source>
</evidence>
<protein>
    <recommendedName>
        <fullName evidence="2">PhoD-like phosphatase metallophosphatase domain-containing protein</fullName>
    </recommendedName>
</protein>
<evidence type="ECO:0000313" key="4">
    <source>
        <dbReference type="Proteomes" id="UP000638848"/>
    </source>
</evidence>
<dbReference type="InterPro" id="IPR029052">
    <property type="entry name" value="Metallo-depent_PP-like"/>
</dbReference>
<dbReference type="Proteomes" id="UP000638848">
    <property type="component" value="Unassembled WGS sequence"/>
</dbReference>
<sequence length="293" mass="31778">MDRLRIGVVSCANWQAGWFSSYRHLAQREDLDLVLHLGDYLYEYAPGEYQARDVVVRPHDPPVELTVLDHYRRRHAQYKTDPDLQTLHAAVTFVVTWDDHESADDAWAGGAGNHTEGAEGSWTARRAAAQQAYAEWMPVRWEPGGALYRRLAFGSLASLSMLDLRSYRSAQATGPVSAQIDDPDRTLTGDEQMSWLLEGLTTAEAQWKLVGNPVMIAPVRFPSTLSTGEIGALQELMGATRSTACPTTSTSGTATPPTAPGSWTTCATTGSGTRCSSPATSTPPGPATCPPTR</sequence>
<dbReference type="EMBL" id="BMEQ01000023">
    <property type="protein sequence ID" value="GGG66336.1"/>
    <property type="molecule type" value="Genomic_DNA"/>
</dbReference>
<dbReference type="PANTHER" id="PTHR43606">
    <property type="entry name" value="PHOSPHATASE, PUTATIVE (AFU_ORTHOLOGUE AFUA_6G08710)-RELATED"/>
    <property type="match status" value="1"/>
</dbReference>
<reference evidence="3" key="1">
    <citation type="journal article" date="2014" name="Int. J. Syst. Evol. Microbiol.">
        <title>Complete genome sequence of Corynebacterium casei LMG S-19264T (=DSM 44701T), isolated from a smear-ripened cheese.</title>
        <authorList>
            <consortium name="US DOE Joint Genome Institute (JGI-PGF)"/>
            <person name="Walter F."/>
            <person name="Albersmeier A."/>
            <person name="Kalinowski J."/>
            <person name="Ruckert C."/>
        </authorList>
    </citation>
    <scope>NUCLEOTIDE SEQUENCE</scope>
    <source>
        <strain evidence="3">CGMCC 1.12187</strain>
    </source>
</reference>
<organism evidence="3 4">
    <name type="scientific">Kocuria dechangensis</name>
    <dbReference type="NCBI Taxonomy" id="1176249"/>
    <lineage>
        <taxon>Bacteria</taxon>
        <taxon>Bacillati</taxon>
        <taxon>Actinomycetota</taxon>
        <taxon>Actinomycetes</taxon>
        <taxon>Micrococcales</taxon>
        <taxon>Micrococcaceae</taxon>
        <taxon>Kocuria</taxon>
    </lineage>
</organism>
<dbReference type="AlphaFoldDB" id="A0A917H2Z1"/>
<evidence type="ECO:0000259" key="2">
    <source>
        <dbReference type="Pfam" id="PF09423"/>
    </source>
</evidence>
<feature type="region of interest" description="Disordered" evidence="1">
    <location>
        <begin position="269"/>
        <end position="293"/>
    </location>
</feature>
<dbReference type="Pfam" id="PF09423">
    <property type="entry name" value="PhoD"/>
    <property type="match status" value="1"/>
</dbReference>
<proteinExistence type="predicted"/>